<gene>
    <name evidence="2" type="ordered locus">Olsu_0007</name>
</gene>
<evidence type="ECO:0000259" key="1">
    <source>
        <dbReference type="Pfam" id="PF13280"/>
    </source>
</evidence>
<dbReference type="InterPro" id="IPR026881">
    <property type="entry name" value="WYL_dom"/>
</dbReference>
<name>E1QXM8_OLSUV</name>
<dbReference type="eggNOG" id="COG2378">
    <property type="taxonomic scope" value="Bacteria"/>
</dbReference>
<dbReference type="GeneID" id="78511489"/>
<dbReference type="HOGENOM" id="CLU_072783_0_0_11"/>
<organism evidence="2 3">
    <name type="scientific">Olsenella uli (strain ATCC 49627 / DSM 7084 / CCUG 31166 / CIP 109912 / JCM 12494 / LMG 11480 / NCIMB 702895 / VPI D76D-27C)</name>
    <name type="common">Lactobacillus uli</name>
    <dbReference type="NCBI Taxonomy" id="633147"/>
    <lineage>
        <taxon>Bacteria</taxon>
        <taxon>Bacillati</taxon>
        <taxon>Actinomycetota</taxon>
        <taxon>Coriobacteriia</taxon>
        <taxon>Coriobacteriales</taxon>
        <taxon>Atopobiaceae</taxon>
        <taxon>Olsenella</taxon>
    </lineage>
</organism>
<dbReference type="EMBL" id="CP002106">
    <property type="protein sequence ID" value="ADK67142.1"/>
    <property type="molecule type" value="Genomic_DNA"/>
</dbReference>
<dbReference type="Pfam" id="PF13280">
    <property type="entry name" value="WYL"/>
    <property type="match status" value="1"/>
</dbReference>
<evidence type="ECO:0000313" key="2">
    <source>
        <dbReference type="EMBL" id="ADK67142.1"/>
    </source>
</evidence>
<dbReference type="KEGG" id="ols:Olsu_0007"/>
<dbReference type="AlphaFoldDB" id="E1QXM8"/>
<reference evidence="2 3" key="1">
    <citation type="journal article" date="2010" name="Stand. Genomic Sci.">
        <title>Complete genome sequence of Olsenella uli type strain (VPI D76D-27C).</title>
        <authorList>
            <person name="Goker M."/>
            <person name="Held B."/>
            <person name="Lucas S."/>
            <person name="Nolan M."/>
            <person name="Yasawong M."/>
            <person name="Glavina Del Rio T."/>
            <person name="Tice H."/>
            <person name="Cheng J.F."/>
            <person name="Bruce D."/>
            <person name="Detter J.C."/>
            <person name="Tapia R."/>
            <person name="Han C."/>
            <person name="Goodwin L."/>
            <person name="Pitluck S."/>
            <person name="Liolios K."/>
            <person name="Ivanova N."/>
            <person name="Mavromatis K."/>
            <person name="Mikhailova N."/>
            <person name="Pati A."/>
            <person name="Chen A."/>
            <person name="Palaniappan K."/>
            <person name="Land M."/>
            <person name="Hauser L."/>
            <person name="Chang Y.J."/>
            <person name="Jeffries C.D."/>
            <person name="Rohde M."/>
            <person name="Sikorski J."/>
            <person name="Pukall R."/>
            <person name="Woyke T."/>
            <person name="Bristow J."/>
            <person name="Eisen J.A."/>
            <person name="Markowitz V."/>
            <person name="Hugenholtz P."/>
            <person name="Kyrpides N.C."/>
            <person name="Klenk H.P."/>
            <person name="Lapidus A."/>
        </authorList>
    </citation>
    <scope>NUCLEOTIDE SEQUENCE [LARGE SCALE GENOMIC DNA]</scope>
    <source>
        <strain evidence="3">ATCC 49627 / DSM 7084 / CIP 109912 / JCM 12494 / NCIMB 702895 / VPI D76D-27C</strain>
    </source>
</reference>
<protein>
    <recommendedName>
        <fullName evidence="1">WYL domain-containing protein</fullName>
    </recommendedName>
</protein>
<accession>E1QXM8</accession>
<dbReference type="STRING" id="633147.Olsu_0007"/>
<sequence length="330" mass="36576">MGKGSRESVEGRTKDDEQALRLASLATAFMNAQGALTSRRIRELYYPHLSEDSFRRTFLRDRARLALCGIALRGDRRAGGETTWVVDRTLSFADGDALTAHEALTIDAACAGLVSDGAFAYRDELARALAKINSSYNTLATRRVGHAGEGVDMRLATLRGCLERGEAAEVTYTDARGCQSERLLALYGSFGLRGNTYFVAVRYDRERGRPAETPKTYRLDRFVRVRACAQERYVVPEDFDIRDFVLLPFQMGATEGHATFACTRPATPEARRALTTHGALSPDGSTWRVDVSDIRDAALWSIDVGLVPLGPPELVEERRRILDEASRHGR</sequence>
<dbReference type="Proteomes" id="UP000000333">
    <property type="component" value="Chromosome"/>
</dbReference>
<proteinExistence type="predicted"/>
<keyword evidence="3" id="KW-1185">Reference proteome</keyword>
<dbReference type="RefSeq" id="WP_013250894.1">
    <property type="nucleotide sequence ID" value="NC_014363.1"/>
</dbReference>
<dbReference type="OrthoDB" id="3186587at2"/>
<evidence type="ECO:0000313" key="3">
    <source>
        <dbReference type="Proteomes" id="UP000000333"/>
    </source>
</evidence>
<feature type="domain" description="WYL" evidence="1">
    <location>
        <begin position="155"/>
        <end position="226"/>
    </location>
</feature>